<evidence type="ECO:0000313" key="2">
    <source>
        <dbReference type="EMBL" id="WRY33568.1"/>
    </source>
</evidence>
<protein>
    <submittedName>
        <fullName evidence="2">Peptidoglycan peptidase</fullName>
    </submittedName>
</protein>
<sequence>MNRFFPLFAILLPMTFASALAAQETDWAAIMAETAWDWHPGDLVFRNGLNAFDDTLRQAQGAEWASVGIMRASSGSPRVVYADEVEGVTEVMVEQFLDGLDEGDYAVYRIEALDPNRTGKQMEQGPIAEFVLRKAYEAPFDPWMQLGNGRYYNAELPYRAALAAGVDLGPLVPLRKVAARNDAVKALLLQDWRANPACQPESGITTKAACWDAIADGAVITTDGIRNSAAVTRIFPN</sequence>
<evidence type="ECO:0000256" key="1">
    <source>
        <dbReference type="SAM" id="SignalP"/>
    </source>
</evidence>
<gene>
    <name evidence="2" type="ORF">RPE78_12930</name>
</gene>
<keyword evidence="1" id="KW-0732">Signal</keyword>
<dbReference type="SUPFAM" id="SSF54001">
    <property type="entry name" value="Cysteine proteinases"/>
    <property type="match status" value="1"/>
</dbReference>
<keyword evidence="3" id="KW-1185">Reference proteome</keyword>
<dbReference type="Gene3D" id="3.90.1720.10">
    <property type="entry name" value="endopeptidase domain like (from Nostoc punctiforme)"/>
    <property type="match status" value="1"/>
</dbReference>
<dbReference type="Proteomes" id="UP001623290">
    <property type="component" value="Chromosome"/>
</dbReference>
<accession>A0ABZ1DYM3</accession>
<reference evidence="2 3" key="1">
    <citation type="submission" date="2023-09" db="EMBL/GenBank/DDBJ databases">
        <title>Thioclava shenzhenensis sp. nov., a multidrug resistant bacteria-antagonizing species isolated from coastal seawater.</title>
        <authorList>
            <person name="Long M."/>
        </authorList>
    </citation>
    <scope>NUCLEOTIDE SEQUENCE [LARGE SCALE GENOMIC DNA]</scope>
    <source>
        <strain evidence="2 3">FTW29</strain>
    </source>
</reference>
<dbReference type="EMBL" id="CP135443">
    <property type="protein sequence ID" value="WRY33568.1"/>
    <property type="molecule type" value="Genomic_DNA"/>
</dbReference>
<dbReference type="RefSeq" id="WP_406720790.1">
    <property type="nucleotide sequence ID" value="NZ_CP135443.1"/>
</dbReference>
<evidence type="ECO:0000313" key="3">
    <source>
        <dbReference type="Proteomes" id="UP001623290"/>
    </source>
</evidence>
<feature type="chain" id="PRO_5046881843" evidence="1">
    <location>
        <begin position="22"/>
        <end position="237"/>
    </location>
</feature>
<dbReference type="InterPro" id="IPR038765">
    <property type="entry name" value="Papain-like_cys_pep_sf"/>
</dbReference>
<organism evidence="2 3">
    <name type="scientific">Thioclava litoralis</name>
    <dbReference type="NCBI Taxonomy" id="3076557"/>
    <lineage>
        <taxon>Bacteria</taxon>
        <taxon>Pseudomonadati</taxon>
        <taxon>Pseudomonadota</taxon>
        <taxon>Alphaproteobacteria</taxon>
        <taxon>Rhodobacterales</taxon>
        <taxon>Paracoccaceae</taxon>
        <taxon>Thioclava</taxon>
    </lineage>
</organism>
<proteinExistence type="predicted"/>
<feature type="signal peptide" evidence="1">
    <location>
        <begin position="1"/>
        <end position="21"/>
    </location>
</feature>
<name>A0ABZ1DYM3_9RHOB</name>